<reference evidence="3 4" key="1">
    <citation type="submission" date="2013-06" db="EMBL/GenBank/DDBJ databases">
        <authorList>
            <person name="Weinstock G."/>
            <person name="Sodergren E."/>
            <person name="Clifton S."/>
            <person name="Fulton L."/>
            <person name="Fulton B."/>
            <person name="Courtney L."/>
            <person name="Fronick C."/>
            <person name="Harrison M."/>
            <person name="Strong C."/>
            <person name="Farmer C."/>
            <person name="Delahaunty K."/>
            <person name="Markovic C."/>
            <person name="Hall O."/>
            <person name="Minx P."/>
            <person name="Tomlinson C."/>
            <person name="Mitreva M."/>
            <person name="Nelson J."/>
            <person name="Hou S."/>
            <person name="Wollam A."/>
            <person name="Pepin K.H."/>
            <person name="Johnson M."/>
            <person name="Bhonagiri V."/>
            <person name="Nash W.E."/>
            <person name="Warren W."/>
            <person name="Chinwalla A."/>
            <person name="Mardis E.R."/>
            <person name="Wilson R.K."/>
        </authorList>
    </citation>
    <scope>NUCLEOTIDE SEQUENCE [LARGE SCALE GENOMIC DNA]</scope>
    <source>
        <strain evidence="3 4">ATCC 51271</strain>
    </source>
</reference>
<dbReference type="PANTHER" id="PTHR30547">
    <property type="entry name" value="UNCHARACTERIZED PROTEIN YHCG-RELATED"/>
    <property type="match status" value="1"/>
</dbReference>
<name>V2Y5L8_9FIRM</name>
<comment type="caution">
    <text evidence="3">The sequence shown here is derived from an EMBL/GenBank/DDBJ whole genome shotgun (WGS) entry which is preliminary data.</text>
</comment>
<feature type="domain" description="YhcG PDDEXK nuclease" evidence="1">
    <location>
        <begin position="174"/>
        <end position="327"/>
    </location>
</feature>
<dbReference type="InterPro" id="IPR011856">
    <property type="entry name" value="tRNA_endonuc-like_dom_sf"/>
</dbReference>
<dbReference type="GO" id="GO:0003676">
    <property type="term" value="F:nucleic acid binding"/>
    <property type="evidence" value="ECO:0007669"/>
    <property type="project" value="InterPro"/>
</dbReference>
<evidence type="ECO:0000313" key="3">
    <source>
        <dbReference type="EMBL" id="ESL03387.1"/>
    </source>
</evidence>
<dbReference type="EMBL" id="ACIL03000011">
    <property type="protein sequence ID" value="ESL03387.1"/>
    <property type="molecule type" value="Genomic_DNA"/>
</dbReference>
<evidence type="ECO:0000259" key="2">
    <source>
        <dbReference type="Pfam" id="PF17761"/>
    </source>
</evidence>
<dbReference type="InterPro" id="IPR041527">
    <property type="entry name" value="YhcG_N"/>
</dbReference>
<dbReference type="PANTHER" id="PTHR30547:SF5">
    <property type="entry name" value="NUCLEASE YHCG-RELATED"/>
    <property type="match status" value="1"/>
</dbReference>
<dbReference type="InterPro" id="IPR053148">
    <property type="entry name" value="PD-DEXK-like_domain"/>
</dbReference>
<sequence>MINRGGEGMENDFYNDIKSILVNARNKVYHTANFAMVEAYWNIGKKIIEEQGGKDTAGYGQGLLQELSKQMTKDFGKGFTVTNLKYMRQFYLTFQNGHALRGELSWTHYRSLMRVENEKARNFYLEETIKSNWSTRQLDRQINSFFYERLLSSKNKEEVSKEITKLEKNKMPEDIIRDPYVLEFLGLEQNTDFYESDLEQALITHLQKFLLELGRGFSFVARQKRFTFDGRHFRIDLVFYNYILKCFVLIDLKIGDLTHQDLGQMQMYVHYYEREMMNEGDNPPIGIVLCADKSDSIVKYTLPEGEKQIFASKYKLYLPSEEELLKELNREYLSIENYTDKGKDKEI</sequence>
<dbReference type="HOGENOM" id="CLU_046640_1_1_9"/>
<organism evidence="3 4">
    <name type="scientific">Catonella morbi ATCC 51271</name>
    <dbReference type="NCBI Taxonomy" id="592026"/>
    <lineage>
        <taxon>Bacteria</taxon>
        <taxon>Bacillati</taxon>
        <taxon>Bacillota</taxon>
        <taxon>Clostridia</taxon>
        <taxon>Lachnospirales</taxon>
        <taxon>Lachnospiraceae</taxon>
        <taxon>Catonella</taxon>
    </lineage>
</organism>
<gene>
    <name evidence="3" type="ORF">GCWU0000282_001377</name>
</gene>
<feature type="domain" description="YhcG N-terminal" evidence="2">
    <location>
        <begin position="16"/>
        <end position="149"/>
    </location>
</feature>
<protein>
    <recommendedName>
        <fullName evidence="5">DUF1016 domain-containing protein</fullName>
    </recommendedName>
</protein>
<dbReference type="Pfam" id="PF06250">
    <property type="entry name" value="YhcG_C"/>
    <property type="match status" value="1"/>
</dbReference>
<dbReference type="Pfam" id="PF17761">
    <property type="entry name" value="DUF1016_N"/>
    <property type="match status" value="1"/>
</dbReference>
<dbReference type="STRING" id="592026.GCWU0000282_001377"/>
<dbReference type="eggNOG" id="COG4804">
    <property type="taxonomic scope" value="Bacteria"/>
</dbReference>
<dbReference type="Proteomes" id="UP000018227">
    <property type="component" value="Unassembled WGS sequence"/>
</dbReference>
<dbReference type="AlphaFoldDB" id="V2Y5L8"/>
<evidence type="ECO:0000259" key="1">
    <source>
        <dbReference type="Pfam" id="PF06250"/>
    </source>
</evidence>
<keyword evidence="4" id="KW-1185">Reference proteome</keyword>
<dbReference type="Gene3D" id="3.40.1350.10">
    <property type="match status" value="1"/>
</dbReference>
<accession>V2Y5L8</accession>
<evidence type="ECO:0008006" key="5">
    <source>
        <dbReference type="Google" id="ProtNLM"/>
    </source>
</evidence>
<dbReference type="InterPro" id="IPR009362">
    <property type="entry name" value="YhcG_C"/>
</dbReference>
<proteinExistence type="predicted"/>
<evidence type="ECO:0000313" key="4">
    <source>
        <dbReference type="Proteomes" id="UP000018227"/>
    </source>
</evidence>